<keyword evidence="2" id="KW-1185">Reference proteome</keyword>
<dbReference type="Proteomes" id="UP001164250">
    <property type="component" value="Chromosome 10"/>
</dbReference>
<evidence type="ECO:0000313" key="2">
    <source>
        <dbReference type="Proteomes" id="UP001164250"/>
    </source>
</evidence>
<sequence length="95" mass="10038">MMPLKPTSLHYNLSAPSSNFPSNIISHGSNTKSAYPTVRMQTRVHRLIEDQGIVLMPGCYDALSAAIVEKSGSTPVLSPATLSPPLSSANPTLAC</sequence>
<dbReference type="EMBL" id="CM047906">
    <property type="protein sequence ID" value="KAJ0087255.1"/>
    <property type="molecule type" value="Genomic_DNA"/>
</dbReference>
<gene>
    <name evidence="1" type="ORF">Patl1_08175</name>
</gene>
<proteinExistence type="predicted"/>
<evidence type="ECO:0000313" key="1">
    <source>
        <dbReference type="EMBL" id="KAJ0087255.1"/>
    </source>
</evidence>
<comment type="caution">
    <text evidence="1">The sequence shown here is derived from an EMBL/GenBank/DDBJ whole genome shotgun (WGS) entry which is preliminary data.</text>
</comment>
<accession>A0ACC1AL27</accession>
<reference evidence="2" key="1">
    <citation type="journal article" date="2023" name="G3 (Bethesda)">
        <title>Genome assembly and association tests identify interacting loci associated with vigor, precocity, and sex in interspecific pistachio rootstocks.</title>
        <authorList>
            <person name="Palmer W."/>
            <person name="Jacygrad E."/>
            <person name="Sagayaradj S."/>
            <person name="Cavanaugh K."/>
            <person name="Han R."/>
            <person name="Bertier L."/>
            <person name="Beede B."/>
            <person name="Kafkas S."/>
            <person name="Golino D."/>
            <person name="Preece J."/>
            <person name="Michelmore R."/>
        </authorList>
    </citation>
    <scope>NUCLEOTIDE SEQUENCE [LARGE SCALE GENOMIC DNA]</scope>
</reference>
<organism evidence="1 2">
    <name type="scientific">Pistacia atlantica</name>
    <dbReference type="NCBI Taxonomy" id="434234"/>
    <lineage>
        <taxon>Eukaryota</taxon>
        <taxon>Viridiplantae</taxon>
        <taxon>Streptophyta</taxon>
        <taxon>Embryophyta</taxon>
        <taxon>Tracheophyta</taxon>
        <taxon>Spermatophyta</taxon>
        <taxon>Magnoliopsida</taxon>
        <taxon>eudicotyledons</taxon>
        <taxon>Gunneridae</taxon>
        <taxon>Pentapetalae</taxon>
        <taxon>rosids</taxon>
        <taxon>malvids</taxon>
        <taxon>Sapindales</taxon>
        <taxon>Anacardiaceae</taxon>
        <taxon>Pistacia</taxon>
    </lineage>
</organism>
<name>A0ACC1AL27_9ROSI</name>
<protein>
    <submittedName>
        <fullName evidence="1">Uncharacterized protein</fullName>
    </submittedName>
</protein>